<dbReference type="InterPro" id="IPR001107">
    <property type="entry name" value="Band_7"/>
</dbReference>
<accession>A0AA85A6W2</accession>
<dbReference type="SUPFAM" id="SSF55200">
    <property type="entry name" value="Translation initiation factor IF3, C-terminal domain"/>
    <property type="match status" value="1"/>
</dbReference>
<dbReference type="InterPro" id="IPR036788">
    <property type="entry name" value="T_IF-3_C_sf"/>
</dbReference>
<evidence type="ECO:0000313" key="3">
    <source>
        <dbReference type="WBParaSite" id="SMRG1_64260.1"/>
    </source>
</evidence>
<name>A0AA85A6W2_9TREM</name>
<dbReference type="Gene3D" id="3.30.110.10">
    <property type="entry name" value="Translation initiation factor 3 (IF-3), C-terminal domain"/>
    <property type="match status" value="1"/>
</dbReference>
<sequence length="256" mass="29508">MNLPKCIPHLIMSYKQKCKTVCHLMTTSSLLLLSPSPLSTKSDEINKQNGYKILMKSSSVRLRLDNLPTRVQQYFNFTPSDKPSEFITVLSSDIQKMIRKTHCSVNFISDDLQPPLLQLISKDDTSNVNKSLRKYGINLQGKTRVKVIEFNSNIDDNMFRVRVKQAEDFLQADHFVVIIIKLKHLKKLLSKKNIQSTITKEDGGEQHLRNSGKVEYEKNVAKYTRIFEGIPYCKVHNIDRPNVLNIVMTLERTKIN</sequence>
<evidence type="ECO:0000313" key="2">
    <source>
        <dbReference type="Proteomes" id="UP000050790"/>
    </source>
</evidence>
<dbReference type="GO" id="GO:0006413">
    <property type="term" value="P:translational initiation"/>
    <property type="evidence" value="ECO:0007669"/>
    <property type="project" value="InterPro"/>
</dbReference>
<reference evidence="3" key="1">
    <citation type="submission" date="2023-11" db="UniProtKB">
        <authorList>
            <consortium name="WormBaseParasite"/>
        </authorList>
    </citation>
    <scope>IDENTIFICATION</scope>
</reference>
<evidence type="ECO:0000259" key="1">
    <source>
        <dbReference type="Pfam" id="PF01145"/>
    </source>
</evidence>
<feature type="domain" description="Band 7" evidence="1">
    <location>
        <begin position="57"/>
        <end position="168"/>
    </location>
</feature>
<dbReference type="Pfam" id="PF01145">
    <property type="entry name" value="Band_7"/>
    <property type="match status" value="1"/>
</dbReference>
<dbReference type="Proteomes" id="UP000050790">
    <property type="component" value="Unassembled WGS sequence"/>
</dbReference>
<proteinExistence type="predicted"/>
<organism evidence="2 3">
    <name type="scientific">Schistosoma margrebowiei</name>
    <dbReference type="NCBI Taxonomy" id="48269"/>
    <lineage>
        <taxon>Eukaryota</taxon>
        <taxon>Metazoa</taxon>
        <taxon>Spiralia</taxon>
        <taxon>Lophotrochozoa</taxon>
        <taxon>Platyhelminthes</taxon>
        <taxon>Trematoda</taxon>
        <taxon>Digenea</taxon>
        <taxon>Strigeidida</taxon>
        <taxon>Schistosomatoidea</taxon>
        <taxon>Schistosomatidae</taxon>
        <taxon>Schistosoma</taxon>
    </lineage>
</organism>
<dbReference type="AlphaFoldDB" id="A0AA85A6W2"/>
<dbReference type="WBParaSite" id="SMRG1_64260.1">
    <property type="protein sequence ID" value="SMRG1_64260.1"/>
    <property type="gene ID" value="SMRG1_64260"/>
</dbReference>
<protein>
    <recommendedName>
        <fullName evidence="1">Band 7 domain-containing protein</fullName>
    </recommendedName>
</protein>